<dbReference type="RefSeq" id="WP_167241586.1">
    <property type="nucleotide sequence ID" value="NZ_WHJF01000495.1"/>
</dbReference>
<dbReference type="EMBL" id="WHJF01000495">
    <property type="protein sequence ID" value="NHZ67274.1"/>
    <property type="molecule type" value="Genomic_DNA"/>
</dbReference>
<reference evidence="2 3" key="1">
    <citation type="submission" date="2019-10" db="EMBL/GenBank/DDBJ databases">
        <title>Taxonomy of Antarctic Massilia spp.: description of Massilia rubra sp. nov., Massilia aquatica sp. nov., Massilia mucilaginosa sp. nov., Massilia frigida sp. nov. isolated from streams, lakes and regoliths.</title>
        <authorList>
            <person name="Holochova P."/>
            <person name="Sedlacek I."/>
            <person name="Kralova S."/>
            <person name="Maslanova I."/>
            <person name="Busse H.-J."/>
            <person name="Stankova E."/>
            <person name="Vrbovska V."/>
            <person name="Kovarovic V."/>
            <person name="Bartak M."/>
            <person name="Svec P."/>
            <person name="Pantucek R."/>
        </authorList>
    </citation>
    <scope>NUCLEOTIDE SEQUENCE [LARGE SCALE GENOMIC DNA]</scope>
    <source>
        <strain evidence="2 3">CCM 8694</strain>
    </source>
</reference>
<protein>
    <recommendedName>
        <fullName evidence="1">TerD domain-containing protein</fullName>
    </recommendedName>
</protein>
<dbReference type="Pfam" id="PF02342">
    <property type="entry name" value="TerD"/>
    <property type="match status" value="1"/>
</dbReference>
<feature type="domain" description="TerD" evidence="1">
    <location>
        <begin position="5"/>
        <end position="100"/>
    </location>
</feature>
<evidence type="ECO:0000313" key="2">
    <source>
        <dbReference type="EMBL" id="NHZ67274.1"/>
    </source>
</evidence>
<dbReference type="Proteomes" id="UP000610594">
    <property type="component" value="Unassembled WGS sequence"/>
</dbReference>
<dbReference type="CDD" id="cd06974">
    <property type="entry name" value="TerD_like"/>
    <property type="match status" value="1"/>
</dbReference>
<dbReference type="InterPro" id="IPR003325">
    <property type="entry name" value="TerD"/>
</dbReference>
<proteinExistence type="predicted"/>
<gene>
    <name evidence="2" type="ORF">F1735_34435</name>
</gene>
<feature type="non-terminal residue" evidence="2">
    <location>
        <position position="103"/>
    </location>
</feature>
<comment type="caution">
    <text evidence="2">The sequence shown here is derived from an EMBL/GenBank/DDBJ whole genome shotgun (WGS) entry which is preliminary data.</text>
</comment>
<feature type="non-terminal residue" evidence="2">
    <location>
        <position position="1"/>
    </location>
</feature>
<accession>A0ABX0MWZ1</accession>
<keyword evidence="3" id="KW-1185">Reference proteome</keyword>
<evidence type="ECO:0000259" key="1">
    <source>
        <dbReference type="Pfam" id="PF02342"/>
    </source>
</evidence>
<organism evidence="2 3">
    <name type="scientific">Massilia genomosp. 1</name>
    <dbReference type="NCBI Taxonomy" id="2609280"/>
    <lineage>
        <taxon>Bacteria</taxon>
        <taxon>Pseudomonadati</taxon>
        <taxon>Pseudomonadota</taxon>
        <taxon>Betaproteobacteria</taxon>
        <taxon>Burkholderiales</taxon>
        <taxon>Oxalobacteraceae</taxon>
        <taxon>Telluria group</taxon>
        <taxon>Massilia</taxon>
    </lineage>
</organism>
<evidence type="ECO:0000313" key="3">
    <source>
        <dbReference type="Proteomes" id="UP000610594"/>
    </source>
</evidence>
<dbReference type="Gene3D" id="2.60.60.30">
    <property type="entry name" value="sav2460 like domains"/>
    <property type="match status" value="1"/>
</dbReference>
<name>A0ABX0MWZ1_9BURK</name>
<sequence length="103" mass="10921">NAAGLRLDFACFGLGTDGKLLDESYMTFFNQPRTPCGGAELIDIPGDLLGFRIDTRLLPANIDQLAITASVDGDGTMSQLSSGYLRLLAGTEENARFAFSGAD</sequence>